<keyword evidence="5 11" id="KW-0812">Transmembrane</keyword>
<dbReference type="PANTHER" id="PTHR42837:SF2">
    <property type="entry name" value="MEMBRANE METALLOPROTEASE ARASP2, CHLOROPLASTIC-RELATED"/>
    <property type="match status" value="1"/>
</dbReference>
<evidence type="ECO:0000256" key="11">
    <source>
        <dbReference type="RuleBase" id="RU362031"/>
    </source>
</evidence>
<gene>
    <name evidence="13" type="primary">rseP</name>
    <name evidence="13" type="ORF">HYS17_07220</name>
</gene>
<evidence type="ECO:0000256" key="8">
    <source>
        <dbReference type="ARBA" id="ARBA00022989"/>
    </source>
</evidence>
<evidence type="ECO:0000256" key="5">
    <source>
        <dbReference type="ARBA" id="ARBA00022692"/>
    </source>
</evidence>
<dbReference type="SMART" id="SM00228">
    <property type="entry name" value="PDZ"/>
    <property type="match status" value="1"/>
</dbReference>
<dbReference type="Pfam" id="PF02163">
    <property type="entry name" value="Peptidase_M50"/>
    <property type="match status" value="1"/>
</dbReference>
<dbReference type="EC" id="3.4.24.-" evidence="11"/>
<organism evidence="13 14">
    <name type="scientific">Micavibrio aeruginosavorus</name>
    <dbReference type="NCBI Taxonomy" id="349221"/>
    <lineage>
        <taxon>Bacteria</taxon>
        <taxon>Pseudomonadati</taxon>
        <taxon>Bdellovibrionota</taxon>
        <taxon>Bdellovibrionia</taxon>
        <taxon>Bdellovibrionales</taxon>
        <taxon>Pseudobdellovibrionaceae</taxon>
        <taxon>Micavibrio</taxon>
    </lineage>
</organism>
<comment type="cofactor">
    <cofactor evidence="1 11">
        <name>Zn(2+)</name>
        <dbReference type="ChEBI" id="CHEBI:29105"/>
    </cofactor>
</comment>
<evidence type="ECO:0000256" key="6">
    <source>
        <dbReference type="ARBA" id="ARBA00022801"/>
    </source>
</evidence>
<keyword evidence="4 13" id="KW-0645">Protease</keyword>
<feature type="transmembrane region" description="Helical" evidence="11">
    <location>
        <begin position="125"/>
        <end position="149"/>
    </location>
</feature>
<comment type="similarity">
    <text evidence="3 11">Belongs to the peptidase M50B family.</text>
</comment>
<keyword evidence="8 11" id="KW-1133">Transmembrane helix</keyword>
<dbReference type="InterPro" id="IPR004387">
    <property type="entry name" value="Pept_M50_Zn"/>
</dbReference>
<evidence type="ECO:0000259" key="12">
    <source>
        <dbReference type="SMART" id="SM00228"/>
    </source>
</evidence>
<dbReference type="PANTHER" id="PTHR42837">
    <property type="entry name" value="REGULATOR OF SIGMA-E PROTEASE RSEP"/>
    <property type="match status" value="1"/>
</dbReference>
<evidence type="ECO:0000256" key="1">
    <source>
        <dbReference type="ARBA" id="ARBA00001947"/>
    </source>
</evidence>
<dbReference type="NCBIfam" id="TIGR00054">
    <property type="entry name" value="RIP metalloprotease RseP"/>
    <property type="match status" value="1"/>
</dbReference>
<evidence type="ECO:0000256" key="4">
    <source>
        <dbReference type="ARBA" id="ARBA00022670"/>
    </source>
</evidence>
<evidence type="ECO:0000256" key="2">
    <source>
        <dbReference type="ARBA" id="ARBA00004141"/>
    </source>
</evidence>
<dbReference type="AlphaFoldDB" id="A0A7T5R0M7"/>
<sequence>MQVFDTLHQFANSTWVYGGTFVLVLSVLVFVHEFGHYYVAKLCGVKIESFSIGFGKELFGFTDRHGTRWKFSLIPLGGYVKMFGDVDPASAGHSSEVTEDGHTRPHTLEERKVAFYAQHVAKRSAIVFAGPGINFLFAILVLWGLYMFYGQPSTPAMVAAVIKESAAHKAGFQPHDEILSIDGRPIRRFEEVRRNIALGLDSEKAFVVKRDGQIINIMVRPERVTEEDRFGFSNSRGFLGVVSPGNGIDVTKITEIDGVGYETPEAVRDKLAVSMDRPLVLTVDRSEKIEEFLVTPLAANNAGLSKEGDINYNHLVISKSDEEFFFQLAPMQALMVSIDETKNIVIDTLNAIGQMFTGDRSARELGGIIRIGAIAGDMARAGLIALITFTALLSINLGLINLFPIPMLDGGHLLFYSIEALKGSPISEQIQEYAFRLGLAFLAGIMVFANLNDLLQLFL</sequence>
<dbReference type="GO" id="GO:0016020">
    <property type="term" value="C:membrane"/>
    <property type="evidence" value="ECO:0007669"/>
    <property type="project" value="UniProtKB-SubCell"/>
</dbReference>
<dbReference type="InterPro" id="IPR036034">
    <property type="entry name" value="PDZ_sf"/>
</dbReference>
<dbReference type="GO" id="GO:0046872">
    <property type="term" value="F:metal ion binding"/>
    <property type="evidence" value="ECO:0007669"/>
    <property type="project" value="UniProtKB-KW"/>
</dbReference>
<dbReference type="GO" id="GO:0004222">
    <property type="term" value="F:metalloendopeptidase activity"/>
    <property type="evidence" value="ECO:0007669"/>
    <property type="project" value="InterPro"/>
</dbReference>
<feature type="transmembrane region" description="Helical" evidence="11">
    <location>
        <begin position="14"/>
        <end position="31"/>
    </location>
</feature>
<dbReference type="InterPro" id="IPR041489">
    <property type="entry name" value="PDZ_6"/>
</dbReference>
<keyword evidence="10 11" id="KW-0472">Membrane</keyword>
<dbReference type="CDD" id="cd23081">
    <property type="entry name" value="cpPDZ_EcRseP-like"/>
    <property type="match status" value="1"/>
</dbReference>
<keyword evidence="7 11" id="KW-0862">Zinc</keyword>
<evidence type="ECO:0000256" key="3">
    <source>
        <dbReference type="ARBA" id="ARBA00007931"/>
    </source>
</evidence>
<feature type="transmembrane region" description="Helical" evidence="11">
    <location>
        <begin position="433"/>
        <end position="451"/>
    </location>
</feature>
<evidence type="ECO:0000256" key="9">
    <source>
        <dbReference type="ARBA" id="ARBA00023049"/>
    </source>
</evidence>
<keyword evidence="9 11" id="KW-0482">Metalloprotease</keyword>
<dbReference type="Gene3D" id="2.30.42.10">
    <property type="match status" value="1"/>
</dbReference>
<dbReference type="GO" id="GO:0006508">
    <property type="term" value="P:proteolysis"/>
    <property type="evidence" value="ECO:0007669"/>
    <property type="project" value="UniProtKB-KW"/>
</dbReference>
<keyword evidence="6 11" id="KW-0378">Hydrolase</keyword>
<dbReference type="EMBL" id="CP066681">
    <property type="protein sequence ID" value="QQG35338.1"/>
    <property type="molecule type" value="Genomic_DNA"/>
</dbReference>
<feature type="transmembrane region" description="Helical" evidence="11">
    <location>
        <begin position="381"/>
        <end position="403"/>
    </location>
</feature>
<dbReference type="InterPro" id="IPR001478">
    <property type="entry name" value="PDZ"/>
</dbReference>
<feature type="domain" description="PDZ" evidence="12">
    <location>
        <begin position="144"/>
        <end position="212"/>
    </location>
</feature>
<evidence type="ECO:0000313" key="13">
    <source>
        <dbReference type="EMBL" id="QQG35338.1"/>
    </source>
</evidence>
<accession>A0A7T5R0M7</accession>
<keyword evidence="11" id="KW-0479">Metal-binding</keyword>
<name>A0A7T5R0M7_9BACT</name>
<evidence type="ECO:0000256" key="7">
    <source>
        <dbReference type="ARBA" id="ARBA00022833"/>
    </source>
</evidence>
<dbReference type="Proteomes" id="UP000595362">
    <property type="component" value="Chromosome"/>
</dbReference>
<dbReference type="Pfam" id="PF17820">
    <property type="entry name" value="PDZ_6"/>
    <property type="match status" value="1"/>
</dbReference>
<evidence type="ECO:0000256" key="10">
    <source>
        <dbReference type="ARBA" id="ARBA00023136"/>
    </source>
</evidence>
<evidence type="ECO:0000313" key="14">
    <source>
        <dbReference type="Proteomes" id="UP000595362"/>
    </source>
</evidence>
<dbReference type="CDD" id="cd06163">
    <property type="entry name" value="S2P-M50_PDZ_RseP-like"/>
    <property type="match status" value="2"/>
</dbReference>
<dbReference type="InterPro" id="IPR008915">
    <property type="entry name" value="Peptidase_M50"/>
</dbReference>
<protein>
    <recommendedName>
        <fullName evidence="11">Zinc metalloprotease</fullName>
        <ecNumber evidence="11">3.4.24.-</ecNumber>
    </recommendedName>
</protein>
<dbReference type="SUPFAM" id="SSF50156">
    <property type="entry name" value="PDZ domain-like"/>
    <property type="match status" value="1"/>
</dbReference>
<proteinExistence type="inferred from homology"/>
<comment type="subcellular location">
    <subcellularLocation>
        <location evidence="2">Membrane</location>
        <topology evidence="2">Multi-pass membrane protein</topology>
    </subcellularLocation>
</comment>
<reference evidence="13 14" key="1">
    <citation type="submission" date="2020-07" db="EMBL/GenBank/DDBJ databases">
        <title>Huge and variable diversity of episymbiotic CPR bacteria and DPANN archaea in groundwater ecosystems.</title>
        <authorList>
            <person name="He C.Y."/>
            <person name="Keren R."/>
            <person name="Whittaker M."/>
            <person name="Farag I.F."/>
            <person name="Doudna J."/>
            <person name="Cate J.H.D."/>
            <person name="Banfield J.F."/>
        </authorList>
    </citation>
    <scope>NUCLEOTIDE SEQUENCE [LARGE SCALE GENOMIC DNA]</scope>
    <source>
        <strain evidence="13">NC_groundwater_70_Ag_B-0.1um_54_66</strain>
    </source>
</reference>